<dbReference type="Gene3D" id="3.40.50.1460">
    <property type="match status" value="1"/>
</dbReference>
<dbReference type="AlphaFoldDB" id="A0A940IGY2"/>
<reference evidence="2" key="1">
    <citation type="submission" date="2020-10" db="EMBL/GenBank/DDBJ databases">
        <authorList>
            <person name="Gilroy R."/>
        </authorList>
    </citation>
    <scope>NUCLEOTIDE SEQUENCE</scope>
    <source>
        <strain evidence="2">F1-3629</strain>
    </source>
</reference>
<gene>
    <name evidence="2" type="ORF">IAC07_06770</name>
</gene>
<feature type="domain" description="Peptidase C14 caspase" evidence="1">
    <location>
        <begin position="435"/>
        <end position="661"/>
    </location>
</feature>
<dbReference type="EMBL" id="JADIMJ010000101">
    <property type="protein sequence ID" value="MBO8454404.1"/>
    <property type="molecule type" value="Genomic_DNA"/>
</dbReference>
<evidence type="ECO:0000313" key="2">
    <source>
        <dbReference type="EMBL" id="MBO8454404.1"/>
    </source>
</evidence>
<comment type="caution">
    <text evidence="2">The sequence shown here is derived from an EMBL/GenBank/DDBJ whole genome shotgun (WGS) entry which is preliminary data.</text>
</comment>
<dbReference type="SUPFAM" id="SSF52129">
    <property type="entry name" value="Caspase-like"/>
    <property type="match status" value="1"/>
</dbReference>
<evidence type="ECO:0000313" key="3">
    <source>
        <dbReference type="Proteomes" id="UP000771749"/>
    </source>
</evidence>
<dbReference type="InterPro" id="IPR029030">
    <property type="entry name" value="Caspase-like_dom_sf"/>
</dbReference>
<dbReference type="Proteomes" id="UP000771749">
    <property type="component" value="Unassembled WGS sequence"/>
</dbReference>
<proteinExistence type="predicted"/>
<dbReference type="Pfam" id="PF00656">
    <property type="entry name" value="Peptidase_C14"/>
    <property type="match status" value="1"/>
</dbReference>
<organism evidence="2 3">
    <name type="scientific">Candidatus Cryptobacteroides gallistercoris</name>
    <dbReference type="NCBI Taxonomy" id="2840765"/>
    <lineage>
        <taxon>Bacteria</taxon>
        <taxon>Pseudomonadati</taxon>
        <taxon>Bacteroidota</taxon>
        <taxon>Bacteroidia</taxon>
        <taxon>Bacteroidales</taxon>
        <taxon>Candidatus Cryptobacteroides</taxon>
    </lineage>
</organism>
<accession>A0A940IGY2</accession>
<evidence type="ECO:0000259" key="1">
    <source>
        <dbReference type="Pfam" id="PF00656"/>
    </source>
</evidence>
<dbReference type="InterPro" id="IPR011600">
    <property type="entry name" value="Pept_C14_caspase"/>
</dbReference>
<dbReference type="GO" id="GO:0004197">
    <property type="term" value="F:cysteine-type endopeptidase activity"/>
    <property type="evidence" value="ECO:0007669"/>
    <property type="project" value="InterPro"/>
</dbReference>
<protein>
    <submittedName>
        <fullName evidence="2">Caspase family protein</fullName>
    </submittedName>
</protein>
<sequence>MKKSLAFLSILICLEISGQNQLHQQDIDAQSVFMAVYPDEDINGHDLSKRTTFGHVYVEGLPFCFEPETFGNYFVNISQTRRGRPEYGIKDILGNDIVPAKYSSPEQARKSRFWKGKQGFRERLADEYAKKREYLEEMTAFNAMLSGLSASRSAAYSDILTFTRRKARLYKAKIQDRCCIVDDYGNMMLDTLYSDILLLPGNQESPLFRVMKAGGANGYVYVDYAGNECGYSAGNHSGAGFKDFLTHYVNINFSHWTSKDEFETLEEFHLRNSPIYRKMAREYYAECGFRLYRDLYPDTNPFELGEYDKDNESFLIKSQVGEIGLEVPAENSRQFRADWNDNRISCSGIKFRNIVDKDSSYLSVASISFSCDSYSYSGYSDTKHSIYTVTEGQDTIIITTVNNPTPEKKESAEPVIQSDVDIRIPETGKIDENTFAIIISNENYYDFCHVPFAQNDGAAFKKYCISVLGIPESNITYCENEPQNRIEKAIRDVGEIVSTCSRKPRVIFYYAGHGCPEIGTRMPYLLPSDAYDDSKSWISKDWICSKLSAMDIEYAVAFFDCCFSGVSRDDESINKGERIILLEPAEIAAHPNVIVFNATSDTQAALPLEDKGHGLFTYYLLKKIQQTQGELNLGELFQYTRSEVTRQSRNSYEKVQTPTVEGGLENWESLKL</sequence>
<reference evidence="2" key="2">
    <citation type="journal article" date="2021" name="PeerJ">
        <title>Extensive microbial diversity within the chicken gut microbiome revealed by metagenomics and culture.</title>
        <authorList>
            <person name="Gilroy R."/>
            <person name="Ravi A."/>
            <person name="Getino M."/>
            <person name="Pursley I."/>
            <person name="Horton D.L."/>
            <person name="Alikhan N.F."/>
            <person name="Baker D."/>
            <person name="Gharbi K."/>
            <person name="Hall N."/>
            <person name="Watson M."/>
            <person name="Adriaenssens E.M."/>
            <person name="Foster-Nyarko E."/>
            <person name="Jarju S."/>
            <person name="Secka A."/>
            <person name="Antonio M."/>
            <person name="Oren A."/>
            <person name="Chaudhuri R.R."/>
            <person name="La Ragione R."/>
            <person name="Hildebrand F."/>
            <person name="Pallen M.J."/>
        </authorList>
    </citation>
    <scope>NUCLEOTIDE SEQUENCE</scope>
    <source>
        <strain evidence="2">F1-3629</strain>
    </source>
</reference>
<dbReference type="GO" id="GO:0006508">
    <property type="term" value="P:proteolysis"/>
    <property type="evidence" value="ECO:0007669"/>
    <property type="project" value="InterPro"/>
</dbReference>
<name>A0A940IGY2_9BACT</name>